<dbReference type="EMBL" id="HBUE01243230">
    <property type="protein sequence ID" value="CAG6550472.1"/>
    <property type="molecule type" value="Transcribed_RNA"/>
</dbReference>
<dbReference type="EMBL" id="HBUE01350330">
    <property type="protein sequence ID" value="CAG6602766.1"/>
    <property type="molecule type" value="Transcribed_RNA"/>
</dbReference>
<evidence type="ECO:0000313" key="1">
    <source>
        <dbReference type="EMBL" id="CAG6550472.1"/>
    </source>
</evidence>
<organism evidence="1">
    <name type="scientific">Culex pipiens</name>
    <name type="common">House mosquito</name>
    <dbReference type="NCBI Taxonomy" id="7175"/>
    <lineage>
        <taxon>Eukaryota</taxon>
        <taxon>Metazoa</taxon>
        <taxon>Ecdysozoa</taxon>
        <taxon>Arthropoda</taxon>
        <taxon>Hexapoda</taxon>
        <taxon>Insecta</taxon>
        <taxon>Pterygota</taxon>
        <taxon>Neoptera</taxon>
        <taxon>Endopterygota</taxon>
        <taxon>Diptera</taxon>
        <taxon>Nematocera</taxon>
        <taxon>Culicoidea</taxon>
        <taxon>Culicidae</taxon>
        <taxon>Culicinae</taxon>
        <taxon>Culicini</taxon>
        <taxon>Culex</taxon>
        <taxon>Culex</taxon>
    </lineage>
</organism>
<accession>A0A8D8IE13</accession>
<reference evidence="1" key="1">
    <citation type="submission" date="2021-05" db="EMBL/GenBank/DDBJ databases">
        <authorList>
            <person name="Alioto T."/>
            <person name="Alioto T."/>
            <person name="Gomez Garrido J."/>
        </authorList>
    </citation>
    <scope>NUCLEOTIDE SEQUENCE</scope>
</reference>
<proteinExistence type="predicted"/>
<name>A0A8D8IE13_CULPI</name>
<dbReference type="AlphaFoldDB" id="A0A8D8IE13"/>
<protein>
    <submittedName>
        <fullName evidence="1">(northern house mosquito) hypothetical protein</fullName>
    </submittedName>
</protein>
<sequence length="100" mass="11142">MDLSSLAGKFELTNSDLPSQAFLLRTAALVGVPMSNVPGFAFASKSLSPTRPFLSRQHVRHFNFLARLIHLNAASTDSVSVTVLYKIDWFEPNLLLKFFD</sequence>